<name>A0A0C3DA19_OIDMZ</name>
<evidence type="ECO:0000259" key="11">
    <source>
        <dbReference type="PROSITE" id="PS50929"/>
    </source>
</evidence>
<feature type="transmembrane region" description="Helical" evidence="9">
    <location>
        <begin position="1123"/>
        <end position="1142"/>
    </location>
</feature>
<dbReference type="GO" id="GO:0005886">
    <property type="term" value="C:plasma membrane"/>
    <property type="evidence" value="ECO:0007669"/>
    <property type="project" value="UniProtKB-SubCell"/>
</dbReference>
<dbReference type="InterPro" id="IPR044726">
    <property type="entry name" value="ABCC_6TM_D2"/>
</dbReference>
<dbReference type="Gene3D" id="1.20.1560.10">
    <property type="entry name" value="ABC transporter type 1, transmembrane domain"/>
    <property type="match status" value="2"/>
</dbReference>
<dbReference type="SMART" id="SM00382">
    <property type="entry name" value="AAA"/>
    <property type="match status" value="2"/>
</dbReference>
<dbReference type="InterPro" id="IPR003593">
    <property type="entry name" value="AAA+_ATPase"/>
</dbReference>
<dbReference type="Proteomes" id="UP000054321">
    <property type="component" value="Unassembled WGS sequence"/>
</dbReference>
<keyword evidence="3" id="KW-1003">Cell membrane</keyword>
<evidence type="ECO:0000256" key="4">
    <source>
        <dbReference type="ARBA" id="ARBA00022692"/>
    </source>
</evidence>
<evidence type="ECO:0000256" key="6">
    <source>
        <dbReference type="ARBA" id="ARBA00022840"/>
    </source>
</evidence>
<dbReference type="PROSITE" id="PS50929">
    <property type="entry name" value="ABC_TM1F"/>
    <property type="match status" value="2"/>
</dbReference>
<dbReference type="FunFam" id="1.20.1560.10:FF:000055">
    <property type="entry name" value="ABC multidrug transporter (Eurofung)"/>
    <property type="match status" value="1"/>
</dbReference>
<feature type="transmembrane region" description="Helical" evidence="9">
    <location>
        <begin position="35"/>
        <end position="54"/>
    </location>
</feature>
<dbReference type="PROSITE" id="PS50893">
    <property type="entry name" value="ABC_TRANSPORTER_2"/>
    <property type="match status" value="2"/>
</dbReference>
<dbReference type="GO" id="GO:0005524">
    <property type="term" value="F:ATP binding"/>
    <property type="evidence" value="ECO:0007669"/>
    <property type="project" value="UniProtKB-KW"/>
</dbReference>
<dbReference type="GO" id="GO:0016887">
    <property type="term" value="F:ATP hydrolysis activity"/>
    <property type="evidence" value="ECO:0007669"/>
    <property type="project" value="InterPro"/>
</dbReference>
<evidence type="ECO:0000256" key="9">
    <source>
        <dbReference type="SAM" id="Phobius"/>
    </source>
</evidence>
<dbReference type="HOGENOM" id="CLU_000604_27_5_1"/>
<feature type="transmembrane region" description="Helical" evidence="9">
    <location>
        <begin position="308"/>
        <end position="330"/>
    </location>
</feature>
<dbReference type="Pfam" id="PF00664">
    <property type="entry name" value="ABC_membrane"/>
    <property type="match status" value="2"/>
</dbReference>
<feature type="transmembrane region" description="Helical" evidence="9">
    <location>
        <begin position="907"/>
        <end position="935"/>
    </location>
</feature>
<dbReference type="Gene3D" id="3.40.50.300">
    <property type="entry name" value="P-loop containing nucleotide triphosphate hydrolases"/>
    <property type="match status" value="2"/>
</dbReference>
<dbReference type="FunFam" id="1.20.1560.10:FF:000066">
    <property type="entry name" value="ABC multidrug transporter (Eurofung)"/>
    <property type="match status" value="1"/>
</dbReference>
<evidence type="ECO:0000256" key="1">
    <source>
        <dbReference type="ARBA" id="ARBA00004651"/>
    </source>
</evidence>
<dbReference type="SUPFAM" id="SSF52540">
    <property type="entry name" value="P-loop containing nucleoside triphosphate hydrolases"/>
    <property type="match status" value="2"/>
</dbReference>
<dbReference type="GO" id="GO:0140359">
    <property type="term" value="F:ABC-type transporter activity"/>
    <property type="evidence" value="ECO:0007669"/>
    <property type="project" value="InterPro"/>
</dbReference>
<reference evidence="13" key="2">
    <citation type="submission" date="2015-01" db="EMBL/GenBank/DDBJ databases">
        <title>Evolutionary Origins and Diversification of the Mycorrhizal Mutualists.</title>
        <authorList>
            <consortium name="DOE Joint Genome Institute"/>
            <consortium name="Mycorrhizal Genomics Consortium"/>
            <person name="Kohler A."/>
            <person name="Kuo A."/>
            <person name="Nagy L.G."/>
            <person name="Floudas D."/>
            <person name="Copeland A."/>
            <person name="Barry K.W."/>
            <person name="Cichocki N."/>
            <person name="Veneault-Fourrey C."/>
            <person name="LaButti K."/>
            <person name="Lindquist E.A."/>
            <person name="Lipzen A."/>
            <person name="Lundell T."/>
            <person name="Morin E."/>
            <person name="Murat C."/>
            <person name="Riley R."/>
            <person name="Ohm R."/>
            <person name="Sun H."/>
            <person name="Tunlid A."/>
            <person name="Henrissat B."/>
            <person name="Grigoriev I.V."/>
            <person name="Hibbett D.S."/>
            <person name="Martin F."/>
        </authorList>
    </citation>
    <scope>NUCLEOTIDE SEQUENCE [LARGE SCALE GENOMIC DNA]</scope>
    <source>
        <strain evidence="13">Zn</strain>
    </source>
</reference>
<dbReference type="PROSITE" id="PS00211">
    <property type="entry name" value="ABC_TRANSPORTER_1"/>
    <property type="match status" value="2"/>
</dbReference>
<evidence type="ECO:0000256" key="8">
    <source>
        <dbReference type="ARBA" id="ARBA00023136"/>
    </source>
</evidence>
<feature type="transmembrane region" description="Helical" evidence="9">
    <location>
        <begin position="488"/>
        <end position="514"/>
    </location>
</feature>
<dbReference type="InterPro" id="IPR036640">
    <property type="entry name" value="ABC1_TM_sf"/>
</dbReference>
<feature type="transmembrane region" description="Helical" evidence="9">
    <location>
        <begin position="159"/>
        <end position="178"/>
    </location>
</feature>
<dbReference type="CDD" id="cd03244">
    <property type="entry name" value="ABCC_MRP_domain2"/>
    <property type="match status" value="1"/>
</dbReference>
<dbReference type="STRING" id="913774.A0A0C3DA19"/>
<gene>
    <name evidence="12" type="ORF">OIDMADRAFT_104747</name>
</gene>
<feature type="transmembrane region" description="Helical" evidence="9">
    <location>
        <begin position="409"/>
        <end position="430"/>
    </location>
</feature>
<dbReference type="InterPro" id="IPR027417">
    <property type="entry name" value="P-loop_NTPase"/>
</dbReference>
<dbReference type="InterPro" id="IPR011527">
    <property type="entry name" value="ABC1_TM_dom"/>
</dbReference>
<dbReference type="InterPro" id="IPR003439">
    <property type="entry name" value="ABC_transporter-like_ATP-bd"/>
</dbReference>
<feature type="domain" description="ABC transmembrane type-1" evidence="11">
    <location>
        <begin position="888"/>
        <end position="1150"/>
    </location>
</feature>
<evidence type="ECO:0000256" key="7">
    <source>
        <dbReference type="ARBA" id="ARBA00022989"/>
    </source>
</evidence>
<organism evidence="12 13">
    <name type="scientific">Oidiodendron maius (strain Zn)</name>
    <dbReference type="NCBI Taxonomy" id="913774"/>
    <lineage>
        <taxon>Eukaryota</taxon>
        <taxon>Fungi</taxon>
        <taxon>Dikarya</taxon>
        <taxon>Ascomycota</taxon>
        <taxon>Pezizomycotina</taxon>
        <taxon>Leotiomycetes</taxon>
        <taxon>Leotiomycetes incertae sedis</taxon>
        <taxon>Myxotrichaceae</taxon>
        <taxon>Oidiodendron</taxon>
    </lineage>
</organism>
<dbReference type="FunFam" id="3.40.50.300:FF:000838">
    <property type="entry name" value="ABC multidrug transporter (Eurofung)"/>
    <property type="match status" value="1"/>
</dbReference>
<evidence type="ECO:0000313" key="13">
    <source>
        <dbReference type="Proteomes" id="UP000054321"/>
    </source>
</evidence>
<feature type="transmembrane region" description="Helical" evidence="9">
    <location>
        <begin position="132"/>
        <end position="153"/>
    </location>
</feature>
<feature type="transmembrane region" description="Helical" evidence="9">
    <location>
        <begin position="526"/>
        <end position="545"/>
    </location>
</feature>
<keyword evidence="13" id="KW-1185">Reference proteome</keyword>
<feature type="domain" description="ABC transporter" evidence="10">
    <location>
        <begin position="1189"/>
        <end position="1419"/>
    </location>
</feature>
<accession>A0A0C3DA19</accession>
<reference evidence="12 13" key="1">
    <citation type="submission" date="2014-04" db="EMBL/GenBank/DDBJ databases">
        <authorList>
            <consortium name="DOE Joint Genome Institute"/>
            <person name="Kuo A."/>
            <person name="Martino E."/>
            <person name="Perotto S."/>
            <person name="Kohler A."/>
            <person name="Nagy L.G."/>
            <person name="Floudas D."/>
            <person name="Copeland A."/>
            <person name="Barry K.W."/>
            <person name="Cichocki N."/>
            <person name="Veneault-Fourrey C."/>
            <person name="LaButti K."/>
            <person name="Lindquist E.A."/>
            <person name="Lipzen A."/>
            <person name="Lundell T."/>
            <person name="Morin E."/>
            <person name="Murat C."/>
            <person name="Sun H."/>
            <person name="Tunlid A."/>
            <person name="Henrissat B."/>
            <person name="Grigoriev I.V."/>
            <person name="Hibbett D.S."/>
            <person name="Martin F."/>
            <person name="Nordberg H.P."/>
            <person name="Cantor M.N."/>
            <person name="Hua S.X."/>
        </authorList>
    </citation>
    <scope>NUCLEOTIDE SEQUENCE [LARGE SCALE GENOMIC DNA]</scope>
    <source>
        <strain evidence="12 13">Zn</strain>
    </source>
</reference>
<dbReference type="InterPro" id="IPR050173">
    <property type="entry name" value="ABC_transporter_C-like"/>
</dbReference>
<feature type="domain" description="ABC transmembrane type-1" evidence="11">
    <location>
        <begin position="279"/>
        <end position="553"/>
    </location>
</feature>
<dbReference type="CDD" id="cd18580">
    <property type="entry name" value="ABC_6TM_ABCC_D2"/>
    <property type="match status" value="1"/>
</dbReference>
<keyword evidence="7 9" id="KW-1133">Transmembrane helix</keyword>
<feature type="transmembrane region" description="Helical" evidence="9">
    <location>
        <begin position="74"/>
        <end position="93"/>
    </location>
</feature>
<dbReference type="OrthoDB" id="6500128at2759"/>
<feature type="transmembrane region" description="Helical" evidence="9">
    <location>
        <begin position="981"/>
        <end position="1001"/>
    </location>
</feature>
<dbReference type="InterPro" id="IPR044746">
    <property type="entry name" value="ABCC_6TM_D1"/>
</dbReference>
<protein>
    <recommendedName>
        <fullName evidence="14">ABC transporter</fullName>
    </recommendedName>
</protein>
<feature type="transmembrane region" description="Helical" evidence="9">
    <location>
        <begin position="1083"/>
        <end position="1111"/>
    </location>
</feature>
<dbReference type="SUPFAM" id="SSF90123">
    <property type="entry name" value="ABC transporter transmembrane region"/>
    <property type="match status" value="2"/>
</dbReference>
<feature type="transmembrane region" description="Helical" evidence="9">
    <location>
        <begin position="99"/>
        <end position="120"/>
    </location>
</feature>
<evidence type="ECO:0000259" key="10">
    <source>
        <dbReference type="PROSITE" id="PS50893"/>
    </source>
</evidence>
<keyword evidence="6" id="KW-0067">ATP-binding</keyword>
<sequence length="1428" mass="157909">MDRLSNSTPFEQGLLYFGPAIAQPNSFDFSPFFELSVLSILPCALLLFIIPFRLYALYKQPRKVSPSVLHGNKLAILALFASLQVAILTLYATDSEVRTPISLAAGTIVLIDAVGLCLLSHVEHVYSTRPSTIINIFLFITLLFDIAYTRSLWIENAPTPIAAVFTCAIAVKLMSAIAEATEKRNILLSQYQTSNPEPTSGIYNRAFFWWLNNLMTIGFRRIIKDDDLFPIEEEMSSVVLVKRFQKVWSTANKARPNVLFWSTLKATRRPLVLCVFPRLCVIGFRYSQPFLLSRTIDFVKSTSDTKSVGWGLTGAFGVVFVGMAIANALYSHMTFRFSTAVRGTLVGMICMKTVELRSSFTDESAAVTLMSTDTETICGGVPNLHEIWAVPIELGLAMWLLYRELGLSFLSPAAIVFISTACVMAISPLVGAAQKRWNEGIQTRVNITTDVFGSIKAVKVLGYTPKVTEILQDLRVNELKLSSMFRRLLCATTFFSNNMRVLAPFITFAVYALIPTSIKPRLTPASAFTTLSLIGMLSNPVSALLRAIPMLKSALACFDRIQRFLDSPLHRRAHVYLEPTILAVRNASFSWTADSPAVIDNITFSVRKSSFTFIIGPVGCGKSTLLKGILNETPFSTGYCTNYSTGISFVAQTPWIQNVSIRQNIIGASQLDGSWYSKVVQVCALEHDIAGFSDSHDTVVGSRGISLSGGQKQRVALARALYAKKELMIIDDGFSGLDAETEEAMFSELMSKNGLLKQAGTTVILVTNAVGRLSLADHIICLDAAGSVTEQGKFDQLQSSGGYVQSLLIREKSEYRPKVIAKQTRSIDNEAGQISLARNVDIDDVDLDRQIGEWSTYKYYFASIGWLRSIISLSYLVISGVAVKLTELLITYWASAVSDHGDVANPFYLGLYGMLSGIGTIFWNIATYHYFLYVVPGSAERLHAKLLNSVINAPLYFFTNTDTGVTTNRFSQDMSAIDKELPFALIDLIVAVVQTLVGAILMCLATGYFASALPVVILILWVIQKFYLRTSRQIRLLDLEAKSPLYTHFIECLSGLATIRAFGWSNPFVERAMILLDNSQKPYYLLFCIQRWLSIVLDLMVAILAVLLMVLVVELRESVQPGYVGLALLNVLSFSSSLIWIVKQWTALETSIGAVSRLKKFTATTPDENCQGESERVSDAWPTKGAIEFRITSASYHPSGNLVLQDINLSIKAGERIGVCGRSGSGKSSLIMALFRLLEISPSSSITVDGVDITKIPRQIVRSRLNGIPQDSFMMKGSVRLNASPELRHSDLEIIEALCRVDLWSLIDSKGGLDAEVDREFFSHGQRQLFCLARSILRKSRIIALDEVSSSIDVATDKFIQQVIRQEFASATIISVAHRLDTIMDFDKIAVLKDGRLVEFEAPRVLLALPSAFRELYNSRGDSSHALL</sequence>
<evidence type="ECO:0008006" key="14">
    <source>
        <dbReference type="Google" id="ProtNLM"/>
    </source>
</evidence>
<evidence type="ECO:0000256" key="5">
    <source>
        <dbReference type="ARBA" id="ARBA00022741"/>
    </source>
</evidence>
<keyword evidence="8 9" id="KW-0472">Membrane</keyword>
<evidence type="ECO:0000256" key="2">
    <source>
        <dbReference type="ARBA" id="ARBA00022448"/>
    </source>
</evidence>
<dbReference type="PANTHER" id="PTHR24223:SF269">
    <property type="entry name" value="ABC MULTIDRUG TRANSPORTER (EUROFUNG)-RELATED"/>
    <property type="match status" value="1"/>
</dbReference>
<keyword evidence="5" id="KW-0547">Nucleotide-binding</keyword>
<dbReference type="InterPro" id="IPR017871">
    <property type="entry name" value="ABC_transporter-like_CS"/>
</dbReference>
<dbReference type="CDD" id="cd18579">
    <property type="entry name" value="ABC_6TM_ABCC_D1"/>
    <property type="match status" value="1"/>
</dbReference>
<dbReference type="Pfam" id="PF00005">
    <property type="entry name" value="ABC_tran"/>
    <property type="match status" value="2"/>
</dbReference>
<dbReference type="PANTHER" id="PTHR24223">
    <property type="entry name" value="ATP-BINDING CASSETTE SUB-FAMILY C"/>
    <property type="match status" value="1"/>
</dbReference>
<dbReference type="EMBL" id="KN832879">
    <property type="protein sequence ID" value="KIM98792.1"/>
    <property type="molecule type" value="Genomic_DNA"/>
</dbReference>
<evidence type="ECO:0000256" key="3">
    <source>
        <dbReference type="ARBA" id="ARBA00022475"/>
    </source>
</evidence>
<feature type="domain" description="ABC transporter" evidence="10">
    <location>
        <begin position="584"/>
        <end position="809"/>
    </location>
</feature>
<comment type="subcellular location">
    <subcellularLocation>
        <location evidence="1">Cell membrane</location>
        <topology evidence="1">Multi-pass membrane protein</topology>
    </subcellularLocation>
</comment>
<dbReference type="InParanoid" id="A0A0C3DA19"/>
<keyword evidence="4 9" id="KW-0812">Transmembrane</keyword>
<proteinExistence type="predicted"/>
<evidence type="ECO:0000313" key="12">
    <source>
        <dbReference type="EMBL" id="KIM98792.1"/>
    </source>
</evidence>
<keyword evidence="2" id="KW-0813">Transport</keyword>
<feature type="transmembrane region" description="Helical" evidence="9">
    <location>
        <begin position="1007"/>
        <end position="1024"/>
    </location>
</feature>